<dbReference type="Proteomes" id="UP000828390">
    <property type="component" value="Unassembled WGS sequence"/>
</dbReference>
<organism evidence="2 3">
    <name type="scientific">Dreissena polymorpha</name>
    <name type="common">Zebra mussel</name>
    <name type="synonym">Mytilus polymorpha</name>
    <dbReference type="NCBI Taxonomy" id="45954"/>
    <lineage>
        <taxon>Eukaryota</taxon>
        <taxon>Metazoa</taxon>
        <taxon>Spiralia</taxon>
        <taxon>Lophotrochozoa</taxon>
        <taxon>Mollusca</taxon>
        <taxon>Bivalvia</taxon>
        <taxon>Autobranchia</taxon>
        <taxon>Heteroconchia</taxon>
        <taxon>Euheterodonta</taxon>
        <taxon>Imparidentia</taxon>
        <taxon>Neoheterodontei</taxon>
        <taxon>Myida</taxon>
        <taxon>Dreissenoidea</taxon>
        <taxon>Dreissenidae</taxon>
        <taxon>Dreissena</taxon>
    </lineage>
</organism>
<proteinExistence type="predicted"/>
<evidence type="ECO:0000313" key="1">
    <source>
        <dbReference type="EMBL" id="KAH3709792.1"/>
    </source>
</evidence>
<sequence length="88" mass="9270">MPILFDVADVASSILVPLKSLGLSLERPGRELPSSPYSPVSVSLEVPSTAHLSGTHQSAVDGHEVKAISSGTPMETTHPTLSLTIYLF</sequence>
<reference evidence="2" key="2">
    <citation type="submission" date="2020-11" db="EMBL/GenBank/DDBJ databases">
        <authorList>
            <person name="McCartney M.A."/>
            <person name="Auch B."/>
            <person name="Kono T."/>
            <person name="Mallez S."/>
            <person name="Becker A."/>
            <person name="Gohl D.M."/>
            <person name="Silverstein K.A.T."/>
            <person name="Koren S."/>
            <person name="Bechman K.B."/>
            <person name="Herman A."/>
            <person name="Abrahante J.E."/>
            <person name="Garbe J."/>
        </authorList>
    </citation>
    <scope>NUCLEOTIDE SEQUENCE</scope>
    <source>
        <strain evidence="2">Duluth1</strain>
        <tissue evidence="2">Whole animal</tissue>
    </source>
</reference>
<keyword evidence="3" id="KW-1185">Reference proteome</keyword>
<dbReference type="EMBL" id="JAIWYP010000010">
    <property type="protein sequence ID" value="KAH3755860.1"/>
    <property type="molecule type" value="Genomic_DNA"/>
</dbReference>
<dbReference type="AlphaFoldDB" id="A0A9D4IBV2"/>
<reference evidence="2" key="1">
    <citation type="journal article" date="2019" name="bioRxiv">
        <title>The Genome of the Zebra Mussel, Dreissena polymorpha: A Resource for Invasive Species Research.</title>
        <authorList>
            <person name="McCartney M.A."/>
            <person name="Auch B."/>
            <person name="Kono T."/>
            <person name="Mallez S."/>
            <person name="Zhang Y."/>
            <person name="Obille A."/>
            <person name="Becker A."/>
            <person name="Abrahante J.E."/>
            <person name="Garbe J."/>
            <person name="Badalamenti J.P."/>
            <person name="Herman A."/>
            <person name="Mangelson H."/>
            <person name="Liachko I."/>
            <person name="Sullivan S."/>
            <person name="Sone E.D."/>
            <person name="Koren S."/>
            <person name="Silverstein K.A.T."/>
            <person name="Beckman K.B."/>
            <person name="Gohl D.M."/>
        </authorList>
    </citation>
    <scope>NUCLEOTIDE SEQUENCE</scope>
    <source>
        <strain evidence="2">Duluth1</strain>
        <tissue evidence="2">Whole animal</tissue>
    </source>
</reference>
<name>A0A9D4IBV2_DREPO</name>
<gene>
    <name evidence="1" type="ORF">DPMN_069257</name>
    <name evidence="2" type="ORF">DPMN_190559</name>
</gene>
<accession>A0A9D4IBV2</accession>
<evidence type="ECO:0000313" key="2">
    <source>
        <dbReference type="EMBL" id="KAH3755860.1"/>
    </source>
</evidence>
<dbReference type="EMBL" id="JAIWYP010000014">
    <property type="protein sequence ID" value="KAH3709792.1"/>
    <property type="molecule type" value="Genomic_DNA"/>
</dbReference>
<evidence type="ECO:0000313" key="3">
    <source>
        <dbReference type="Proteomes" id="UP000828390"/>
    </source>
</evidence>
<comment type="caution">
    <text evidence="2">The sequence shown here is derived from an EMBL/GenBank/DDBJ whole genome shotgun (WGS) entry which is preliminary data.</text>
</comment>
<protein>
    <submittedName>
        <fullName evidence="2">Uncharacterized protein</fullName>
    </submittedName>
</protein>